<dbReference type="Proteomes" id="UP000321612">
    <property type="component" value="Unassembled WGS sequence"/>
</dbReference>
<feature type="compositionally biased region" description="Low complexity" evidence="1">
    <location>
        <begin position="34"/>
        <end position="47"/>
    </location>
</feature>
<organism evidence="2 3">
    <name type="scientific">Prevotella brunnea</name>
    <dbReference type="NCBI Taxonomy" id="2508867"/>
    <lineage>
        <taxon>Bacteria</taxon>
        <taxon>Pseudomonadati</taxon>
        <taxon>Bacteroidota</taxon>
        <taxon>Bacteroidia</taxon>
        <taxon>Bacteroidales</taxon>
        <taxon>Prevotellaceae</taxon>
        <taxon>Prevotella</taxon>
    </lineage>
</organism>
<reference evidence="3" key="1">
    <citation type="submission" date="2019-05" db="EMBL/GenBank/DDBJ databases">
        <title>Prevotella brunnea sp. nov., isolated from a wound of a patient.</title>
        <authorList>
            <person name="Buhl M."/>
        </authorList>
    </citation>
    <scope>NUCLEOTIDE SEQUENCE [LARGE SCALE GENOMIC DNA]</scope>
    <source>
        <strain evidence="3">A2672</strain>
    </source>
</reference>
<dbReference type="RefSeq" id="WP_147785595.1">
    <property type="nucleotide sequence ID" value="NZ_SDIK01000044.1"/>
</dbReference>
<feature type="region of interest" description="Disordered" evidence="1">
    <location>
        <begin position="22"/>
        <end position="54"/>
    </location>
</feature>
<proteinExistence type="predicted"/>
<comment type="caution">
    <text evidence="2">The sequence shown here is derived from an EMBL/GenBank/DDBJ whole genome shotgun (WGS) entry which is preliminary data.</text>
</comment>
<dbReference type="EMBL" id="SDIK01000044">
    <property type="protein sequence ID" value="TXJ62072.1"/>
    <property type="molecule type" value="Genomic_DNA"/>
</dbReference>
<dbReference type="AlphaFoldDB" id="A0A5C8GJD1"/>
<protein>
    <submittedName>
        <fullName evidence="2">Uncharacterized protein</fullName>
    </submittedName>
</protein>
<evidence type="ECO:0000256" key="1">
    <source>
        <dbReference type="SAM" id="MobiDB-lite"/>
    </source>
</evidence>
<sequence>MTKRVYEIPCTQEIGMNEREMILAGSGPGGNDITPPDTGGDSSGTTTAKYFTPDDYDLWNED</sequence>
<keyword evidence="3" id="KW-1185">Reference proteome</keyword>
<name>A0A5C8GJD1_9BACT</name>
<accession>A0A5C8GJD1</accession>
<evidence type="ECO:0000313" key="2">
    <source>
        <dbReference type="EMBL" id="TXJ62072.1"/>
    </source>
</evidence>
<evidence type="ECO:0000313" key="3">
    <source>
        <dbReference type="Proteomes" id="UP000321612"/>
    </source>
</evidence>
<gene>
    <name evidence="2" type="ORF">ETF27_06090</name>
</gene>